<dbReference type="Proteomes" id="UP000621492">
    <property type="component" value="Unassembled WGS sequence"/>
</dbReference>
<evidence type="ECO:0000313" key="1">
    <source>
        <dbReference type="EMBL" id="GGB48007.1"/>
    </source>
</evidence>
<comment type="caution">
    <text evidence="1">The sequence shown here is derived from an EMBL/GenBank/DDBJ whole genome shotgun (WGS) entry which is preliminary data.</text>
</comment>
<gene>
    <name evidence="1" type="ORF">GCM10011409_26910</name>
</gene>
<dbReference type="AlphaFoldDB" id="A0A9W5TYN4"/>
<proteinExistence type="predicted"/>
<name>A0A9W5TYN4_9BACI</name>
<keyword evidence="2" id="KW-1185">Reference proteome</keyword>
<reference evidence="1" key="1">
    <citation type="journal article" date="2014" name="Int. J. Syst. Evol. Microbiol.">
        <title>Complete genome sequence of Corynebacterium casei LMG S-19264T (=DSM 44701T), isolated from a smear-ripened cheese.</title>
        <authorList>
            <consortium name="US DOE Joint Genome Institute (JGI-PGF)"/>
            <person name="Walter F."/>
            <person name="Albersmeier A."/>
            <person name="Kalinowski J."/>
            <person name="Ruckert C."/>
        </authorList>
    </citation>
    <scope>NUCLEOTIDE SEQUENCE</scope>
    <source>
        <strain evidence="1">CGMCC 1.15454</strain>
    </source>
</reference>
<sequence>MFIVYMMRIIMNYLPIFTELTQLKEAILLIIGMINNDVQFLARRFIK</sequence>
<protein>
    <submittedName>
        <fullName evidence="1">Uncharacterized protein</fullName>
    </submittedName>
</protein>
<dbReference type="EMBL" id="BMJD01000022">
    <property type="protein sequence ID" value="GGB48007.1"/>
    <property type="molecule type" value="Genomic_DNA"/>
</dbReference>
<dbReference type="RefSeq" id="WP_188725347.1">
    <property type="nucleotide sequence ID" value="NZ_BMJD01000022.1"/>
</dbReference>
<evidence type="ECO:0000313" key="2">
    <source>
        <dbReference type="Proteomes" id="UP000621492"/>
    </source>
</evidence>
<reference evidence="1" key="2">
    <citation type="submission" date="2020-09" db="EMBL/GenBank/DDBJ databases">
        <authorList>
            <person name="Sun Q."/>
            <person name="Zhou Y."/>
        </authorList>
    </citation>
    <scope>NUCLEOTIDE SEQUENCE</scope>
    <source>
        <strain evidence="1">CGMCC 1.15454</strain>
    </source>
</reference>
<organism evidence="1 2">
    <name type="scientific">Lentibacillus populi</name>
    <dbReference type="NCBI Taxonomy" id="1827502"/>
    <lineage>
        <taxon>Bacteria</taxon>
        <taxon>Bacillati</taxon>
        <taxon>Bacillota</taxon>
        <taxon>Bacilli</taxon>
        <taxon>Bacillales</taxon>
        <taxon>Bacillaceae</taxon>
        <taxon>Lentibacillus</taxon>
    </lineage>
</organism>
<accession>A0A9W5TYN4</accession>